<dbReference type="EMBL" id="HBGK01037862">
    <property type="protein sequence ID" value="CAD9296760.1"/>
    <property type="molecule type" value="Transcribed_RNA"/>
</dbReference>
<name>A0A7S1YFA9_9STRA</name>
<protein>
    <submittedName>
        <fullName evidence="2">Uncharacterized protein</fullName>
    </submittedName>
</protein>
<accession>A0A7S1YFA9</accession>
<dbReference type="AlphaFoldDB" id="A0A7S1YFA9"/>
<sequence length="537" mass="60245">MLSSQSTKHARAKDLADIIICRSGSTANCATLISSMSTQPFPLDRYHTSARTELNGHLQEEKASIDLAKRLYLEEEAKIGADMATRDLVAQLTNSETKVKTIALGSQGETSASLGLPEGLTFEDMGEDVKCGNDAATQDLLQQLMAEEEQEQGINTMITSWSEIQSNATPVDESIKLAMQLHFDDNASSHEECLSKVASPCTLSRGRHRHHEEDELDEEYQASKPKPADHASMELLRRLQLEHADSLLARRLEMEEEATMHSHRRENAPSKCDTIQSLKVCQKKAIQFVQYRAMKLHEQAIQPLRTRIRNNLGREPEELDRCLEYIRDDAPIVIHLKQKTLSKLTKDTHFRSLFETGTSGGTRDTDQRSTWEDRMFGSAYNGCQAQDRCKYGCINVTGDIRGVHAAQRYGKCFLILKSHLRYRTTFFGSDSGQSFARENTKESLATHEFYAHVLQSYTDSELSAVLNLSRLQGASSSGITVYKEVQIHGDVCLSTDIQALSVPGKRIHATPKFIQLVDDFQRISGCNVMWQDDLLGL</sequence>
<evidence type="ECO:0000313" key="2">
    <source>
        <dbReference type="EMBL" id="CAD9296760.1"/>
    </source>
</evidence>
<dbReference type="InterPro" id="IPR022074">
    <property type="entry name" value="DUF3626"/>
</dbReference>
<feature type="region of interest" description="Disordered" evidence="1">
    <location>
        <begin position="202"/>
        <end position="227"/>
    </location>
</feature>
<proteinExistence type="predicted"/>
<reference evidence="2" key="1">
    <citation type="submission" date="2021-01" db="EMBL/GenBank/DDBJ databases">
        <authorList>
            <person name="Corre E."/>
            <person name="Pelletier E."/>
            <person name="Niang G."/>
            <person name="Scheremetjew M."/>
            <person name="Finn R."/>
            <person name="Kale V."/>
            <person name="Holt S."/>
            <person name="Cochrane G."/>
            <person name="Meng A."/>
            <person name="Brown T."/>
            <person name="Cohen L."/>
        </authorList>
    </citation>
    <scope>NUCLEOTIDE SEQUENCE</scope>
    <source>
        <strain evidence="2">CCMP 410</strain>
    </source>
</reference>
<organism evidence="2">
    <name type="scientific">Grammatophora oceanica</name>
    <dbReference type="NCBI Taxonomy" id="210454"/>
    <lineage>
        <taxon>Eukaryota</taxon>
        <taxon>Sar</taxon>
        <taxon>Stramenopiles</taxon>
        <taxon>Ochrophyta</taxon>
        <taxon>Bacillariophyta</taxon>
        <taxon>Fragilariophyceae</taxon>
        <taxon>Fragilariophycidae</taxon>
        <taxon>Rhabdonematales</taxon>
        <taxon>Grammatophoraceae</taxon>
        <taxon>Grammatophora</taxon>
    </lineage>
</organism>
<evidence type="ECO:0000256" key="1">
    <source>
        <dbReference type="SAM" id="MobiDB-lite"/>
    </source>
</evidence>
<gene>
    <name evidence="2" type="ORF">GOCE00092_LOCUS19636</name>
</gene>
<dbReference type="Pfam" id="PF12294">
    <property type="entry name" value="DUF3626"/>
    <property type="match status" value="1"/>
</dbReference>